<keyword evidence="5" id="KW-1185">Reference proteome</keyword>
<feature type="compositionally biased region" description="Polar residues" evidence="2">
    <location>
        <begin position="539"/>
        <end position="551"/>
    </location>
</feature>
<feature type="compositionally biased region" description="Basic and acidic residues" evidence="2">
    <location>
        <begin position="507"/>
        <end position="523"/>
    </location>
</feature>
<dbReference type="Proteomes" id="UP000030002">
    <property type="component" value="Unassembled WGS sequence"/>
</dbReference>
<dbReference type="SMART" id="SM00507">
    <property type="entry name" value="HNHc"/>
    <property type="match status" value="1"/>
</dbReference>
<dbReference type="CDD" id="cd00085">
    <property type="entry name" value="HNHc"/>
    <property type="match status" value="1"/>
</dbReference>
<evidence type="ECO:0000313" key="4">
    <source>
        <dbReference type="EMBL" id="KGN32377.1"/>
    </source>
</evidence>
<evidence type="ECO:0000256" key="2">
    <source>
        <dbReference type="SAM" id="MobiDB-lite"/>
    </source>
</evidence>
<dbReference type="STRING" id="1385520.N802_18605"/>
<evidence type="ECO:0000259" key="3">
    <source>
        <dbReference type="SMART" id="SM00507"/>
    </source>
</evidence>
<dbReference type="InterPro" id="IPR003615">
    <property type="entry name" value="HNH_nuc"/>
</dbReference>
<feature type="domain" description="HNH nuclease" evidence="3">
    <location>
        <begin position="429"/>
        <end position="480"/>
    </location>
</feature>
<reference evidence="4 5" key="1">
    <citation type="submission" date="2013-08" db="EMBL/GenBank/DDBJ databases">
        <title>The genome sequence of Knoellia sinensis.</title>
        <authorList>
            <person name="Zhu W."/>
            <person name="Wang G."/>
        </authorList>
    </citation>
    <scope>NUCLEOTIDE SEQUENCE [LARGE SCALE GENOMIC DNA]</scope>
    <source>
        <strain evidence="4 5">KCTC 19936</strain>
    </source>
</reference>
<organism evidence="4 5">
    <name type="scientific">Knoellia sinensis KCTC 19936</name>
    <dbReference type="NCBI Taxonomy" id="1385520"/>
    <lineage>
        <taxon>Bacteria</taxon>
        <taxon>Bacillati</taxon>
        <taxon>Actinomycetota</taxon>
        <taxon>Actinomycetes</taxon>
        <taxon>Micrococcales</taxon>
        <taxon>Intrasporangiaceae</taxon>
        <taxon>Knoellia</taxon>
    </lineage>
</organism>
<feature type="region of interest" description="Disordered" evidence="2">
    <location>
        <begin position="288"/>
        <end position="321"/>
    </location>
</feature>
<protein>
    <recommendedName>
        <fullName evidence="3">HNH nuclease domain-containing protein</fullName>
    </recommendedName>
</protein>
<name>A0A0A0J8J6_9MICO</name>
<dbReference type="eggNOG" id="COG1403">
    <property type="taxonomic scope" value="Bacteria"/>
</dbReference>
<evidence type="ECO:0000313" key="5">
    <source>
        <dbReference type="Proteomes" id="UP000030002"/>
    </source>
</evidence>
<dbReference type="EMBL" id="AVPJ01000007">
    <property type="protein sequence ID" value="KGN32377.1"/>
    <property type="molecule type" value="Genomic_DNA"/>
</dbReference>
<sequence>MIGRVFEYVWVMDIEAVKTAMADLYAAIAAPASASSSAAGSLDADALLTVVEQSQQVINIASGIQTHAIAHLAAHDELRDDEAESGWAWKRHGLGFIADDTASLIAPRMGVSVPVAAGRVEVAVHQVTVTPRLVDAMGSGELDAYRAQLITREVMPCDDDIAREIVDRLLGLFDGPGGWSETAGPLGARTRRLVQRLAPEVAAASKEKAIKERALTRRSVSAAADLWNGLVPVEQSLVMWQAVDELARQLQRADRELTLEQARLDALEQLILQRADVTIHLHATHAESAASEGEADLAADDAGASDTGVSDAQVGDPDGTITSVADASAAGATKAAGGAQPMSGLAGRAIRGVVELGGLNRPGTTVVDVGKLPARVRLRLSTALTCHPDTGALIGGHVPKALAPCDLTSDPPPRTALGVVEERYRPSPALQRLIRLRDGHCRYPGCQIPARSCDIDHVVAWPVGPTTATNLMCLCRRHHRIKQLPGWSARLDPDGVVHWGDPGGRSTDTHPVDHLDRLNHDPVDPGLPMNETRVAAPHETTSATSDRTGASQGAPGRITPRILRRLLSEDPARPETLLELTLQRLLELDHVVAFDGPAPQPSSRPDWGEFQPPILIDAVARYRDDAPPSPAQPEPPPF</sequence>
<dbReference type="AlphaFoldDB" id="A0A0A0J8J6"/>
<feature type="region of interest" description="Disordered" evidence="2">
    <location>
        <begin position="498"/>
        <end position="559"/>
    </location>
</feature>
<gene>
    <name evidence="4" type="ORF">N802_18605</name>
</gene>
<feature type="coiled-coil region" evidence="1">
    <location>
        <begin position="243"/>
        <end position="270"/>
    </location>
</feature>
<proteinExistence type="predicted"/>
<accession>A0A0A0J8J6</accession>
<evidence type="ECO:0000256" key="1">
    <source>
        <dbReference type="SAM" id="Coils"/>
    </source>
</evidence>
<dbReference type="Gene3D" id="1.10.30.50">
    <property type="match status" value="1"/>
</dbReference>
<keyword evidence="1" id="KW-0175">Coiled coil</keyword>
<comment type="caution">
    <text evidence="4">The sequence shown here is derived from an EMBL/GenBank/DDBJ whole genome shotgun (WGS) entry which is preliminary data.</text>
</comment>